<feature type="region of interest" description="Disordered" evidence="1">
    <location>
        <begin position="70"/>
        <end position="120"/>
    </location>
</feature>
<evidence type="ECO:0000313" key="4">
    <source>
        <dbReference type="Proteomes" id="UP000499080"/>
    </source>
</evidence>
<reference evidence="3 4" key="1">
    <citation type="journal article" date="2019" name="Sci. Rep.">
        <title>Orb-weaving spider Araneus ventricosus genome elucidates the spidroin gene catalogue.</title>
        <authorList>
            <person name="Kono N."/>
            <person name="Nakamura H."/>
            <person name="Ohtoshi R."/>
            <person name="Moran D.A.P."/>
            <person name="Shinohara A."/>
            <person name="Yoshida Y."/>
            <person name="Fujiwara M."/>
            <person name="Mori M."/>
            <person name="Tomita M."/>
            <person name="Arakawa K."/>
        </authorList>
    </citation>
    <scope>NUCLEOTIDE SEQUENCE [LARGE SCALE GENOMIC DNA]</scope>
</reference>
<dbReference type="Proteomes" id="UP000499080">
    <property type="component" value="Unassembled WGS sequence"/>
</dbReference>
<sequence length="120" mass="13231">MFASFLIIVLLAAGSFGPIQALDYLDMMGDDASLGGKDLDEEYELAWKCTSLVFCDLYRAAGPIHGGCSMESDLEPGTLRPQSRDLATRPPRPHRDQERRAQGLKTDFIPYPVRSRSAAP</sequence>
<dbReference type="EMBL" id="BGPR01019193">
    <property type="protein sequence ID" value="GBN81245.1"/>
    <property type="molecule type" value="Genomic_DNA"/>
</dbReference>
<feature type="compositionally biased region" description="Basic and acidic residues" evidence="1">
    <location>
        <begin position="82"/>
        <end position="101"/>
    </location>
</feature>
<comment type="caution">
    <text evidence="3">The sequence shown here is derived from an EMBL/GenBank/DDBJ whole genome shotgun (WGS) entry which is preliminary data.</text>
</comment>
<keyword evidence="4" id="KW-1185">Reference proteome</keyword>
<dbReference type="AlphaFoldDB" id="A0A4Y2S1U2"/>
<keyword evidence="2" id="KW-0732">Signal</keyword>
<proteinExistence type="predicted"/>
<evidence type="ECO:0000256" key="1">
    <source>
        <dbReference type="SAM" id="MobiDB-lite"/>
    </source>
</evidence>
<evidence type="ECO:0000313" key="3">
    <source>
        <dbReference type="EMBL" id="GBN81245.1"/>
    </source>
</evidence>
<feature type="chain" id="PRO_5021467881" evidence="2">
    <location>
        <begin position="22"/>
        <end position="120"/>
    </location>
</feature>
<protein>
    <submittedName>
        <fullName evidence="3">Uncharacterized protein</fullName>
    </submittedName>
</protein>
<gene>
    <name evidence="3" type="ORF">AVEN_132794_1</name>
</gene>
<name>A0A4Y2S1U2_ARAVE</name>
<feature type="signal peptide" evidence="2">
    <location>
        <begin position="1"/>
        <end position="21"/>
    </location>
</feature>
<accession>A0A4Y2S1U2</accession>
<evidence type="ECO:0000256" key="2">
    <source>
        <dbReference type="SAM" id="SignalP"/>
    </source>
</evidence>
<organism evidence="3 4">
    <name type="scientific">Araneus ventricosus</name>
    <name type="common">Orbweaver spider</name>
    <name type="synonym">Epeira ventricosa</name>
    <dbReference type="NCBI Taxonomy" id="182803"/>
    <lineage>
        <taxon>Eukaryota</taxon>
        <taxon>Metazoa</taxon>
        <taxon>Ecdysozoa</taxon>
        <taxon>Arthropoda</taxon>
        <taxon>Chelicerata</taxon>
        <taxon>Arachnida</taxon>
        <taxon>Araneae</taxon>
        <taxon>Araneomorphae</taxon>
        <taxon>Entelegynae</taxon>
        <taxon>Araneoidea</taxon>
        <taxon>Araneidae</taxon>
        <taxon>Araneus</taxon>
    </lineage>
</organism>